<dbReference type="PROSITE" id="PS50966">
    <property type="entry name" value="ZF_SWIM"/>
    <property type="match status" value="1"/>
</dbReference>
<sequence length="312" mass="36080">MDRLNMQIIIVALVTSGNKETYIWLLEQFNDAMKGNKWIKELYEKKTWSPVYIRGNSFVVLTLLGIFSVNDFRFDYGDETKQTCYKAIEMSAFRSFTKELFYIFLPMFKRASLFRVADCHKTTMHSIFIVVKYHCSGKRWLMSYCPIVDEFRCCCLRMESMGKPCSHILIVLQALFFNELQSLKFSSWSKEEREGIHAACQYSYCDEEDCDLMFQLLTKKLSRLKLKHGVERSPNPVSNELENVEVDVEDPLILRTKGSGRTSTTVRGRVMRIQNCNKYGLNRHNKRSCTSVPSSQTVANGSNSEGIVAEDT</sequence>
<dbReference type="InterPro" id="IPR007527">
    <property type="entry name" value="Znf_SWIM"/>
</dbReference>
<keyword evidence="1" id="KW-0479">Metal-binding</keyword>
<dbReference type="Proteomes" id="UP000053555">
    <property type="component" value="Unassembled WGS sequence"/>
</dbReference>
<protein>
    <recommendedName>
        <fullName evidence="3">SWIM-type domain-containing protein</fullName>
    </recommendedName>
</protein>
<dbReference type="EMBL" id="KN666999">
    <property type="protein sequence ID" value="KHN07507.1"/>
    <property type="molecule type" value="Genomic_DNA"/>
</dbReference>
<organism evidence="4">
    <name type="scientific">Glycine soja</name>
    <name type="common">Wild soybean</name>
    <dbReference type="NCBI Taxonomy" id="3848"/>
    <lineage>
        <taxon>Eukaryota</taxon>
        <taxon>Viridiplantae</taxon>
        <taxon>Streptophyta</taxon>
        <taxon>Embryophyta</taxon>
        <taxon>Tracheophyta</taxon>
        <taxon>Spermatophyta</taxon>
        <taxon>Magnoliopsida</taxon>
        <taxon>eudicotyledons</taxon>
        <taxon>Gunneridae</taxon>
        <taxon>Pentapetalae</taxon>
        <taxon>rosids</taxon>
        <taxon>fabids</taxon>
        <taxon>Fabales</taxon>
        <taxon>Fabaceae</taxon>
        <taxon>Papilionoideae</taxon>
        <taxon>50 kb inversion clade</taxon>
        <taxon>NPAAA clade</taxon>
        <taxon>indigoferoid/millettioid clade</taxon>
        <taxon>Phaseoleae</taxon>
        <taxon>Glycine</taxon>
        <taxon>Glycine subgen. Soja</taxon>
    </lineage>
</organism>
<proteinExistence type="predicted"/>
<gene>
    <name evidence="4" type="ORF">glysoja_048456</name>
</gene>
<reference evidence="4" key="1">
    <citation type="submission" date="2014-07" db="EMBL/GenBank/DDBJ databases">
        <title>Identification of a novel salt tolerance gene in wild soybean by whole-genome sequencing.</title>
        <authorList>
            <person name="Lam H.-M."/>
            <person name="Qi X."/>
            <person name="Li M.-W."/>
            <person name="Liu X."/>
            <person name="Xie M."/>
            <person name="Ni M."/>
            <person name="Xu X."/>
        </authorList>
    </citation>
    <scope>NUCLEOTIDE SEQUENCE [LARGE SCALE GENOMIC DNA]</scope>
    <source>
        <tissue evidence="4">Root</tissue>
    </source>
</reference>
<evidence type="ECO:0000313" key="4">
    <source>
        <dbReference type="EMBL" id="KHN07507.1"/>
    </source>
</evidence>
<feature type="region of interest" description="Disordered" evidence="2">
    <location>
        <begin position="287"/>
        <end position="312"/>
    </location>
</feature>
<evidence type="ECO:0000256" key="2">
    <source>
        <dbReference type="SAM" id="MobiDB-lite"/>
    </source>
</evidence>
<feature type="compositionally biased region" description="Polar residues" evidence="2">
    <location>
        <begin position="288"/>
        <end position="305"/>
    </location>
</feature>
<feature type="domain" description="SWIM-type" evidence="3">
    <location>
        <begin position="144"/>
        <end position="176"/>
    </location>
</feature>
<name>A0A0B2PIW5_GLYSO</name>
<evidence type="ECO:0000256" key="1">
    <source>
        <dbReference type="PROSITE-ProRule" id="PRU00325"/>
    </source>
</evidence>
<keyword evidence="1" id="KW-0862">Zinc</keyword>
<keyword evidence="1" id="KW-0863">Zinc-finger</keyword>
<accession>A0A0B2PIW5</accession>
<dbReference type="GO" id="GO:0008270">
    <property type="term" value="F:zinc ion binding"/>
    <property type="evidence" value="ECO:0007669"/>
    <property type="project" value="UniProtKB-KW"/>
</dbReference>
<evidence type="ECO:0000259" key="3">
    <source>
        <dbReference type="PROSITE" id="PS50966"/>
    </source>
</evidence>
<dbReference type="AlphaFoldDB" id="A0A0B2PIW5"/>